<name>A0A5J6DAC9_9CAUD</name>
<evidence type="ECO:0000313" key="1">
    <source>
        <dbReference type="EMBL" id="QEQ94832.1"/>
    </source>
</evidence>
<keyword evidence="2" id="KW-1185">Reference proteome</keyword>
<dbReference type="EMBL" id="MN184887">
    <property type="protein sequence ID" value="QEQ94832.1"/>
    <property type="molecule type" value="Genomic_DNA"/>
</dbReference>
<proteinExistence type="predicted"/>
<organism evidence="1 2">
    <name type="scientific">Erwinia phage pEp_SNUABM_01</name>
    <dbReference type="NCBI Taxonomy" id="2601643"/>
    <lineage>
        <taxon>Viruses</taxon>
        <taxon>Duplodnaviria</taxon>
        <taxon>Heunggongvirae</taxon>
        <taxon>Uroviricota</taxon>
        <taxon>Caudoviricetes</taxon>
        <taxon>Vequintavirinae</taxon>
        <taxon>Henunavirus</taxon>
        <taxon>Henunavirus SNUABM01</taxon>
    </lineage>
</organism>
<accession>A0A5J6DAC9</accession>
<protein>
    <submittedName>
        <fullName evidence="1">Uncharacterized protein</fullName>
    </submittedName>
</protein>
<dbReference type="Proteomes" id="UP000326545">
    <property type="component" value="Segment"/>
</dbReference>
<reference evidence="1 2" key="1">
    <citation type="submission" date="2019-07" db="EMBL/GenBank/DDBJ databases">
        <title>Complete genome sequence of bacteriophages infecting Erwinia pyrifoliae.</title>
        <authorList>
            <person name="Kim S.G."/>
            <person name="Park S.C."/>
        </authorList>
    </citation>
    <scope>NUCLEOTIDE SEQUENCE [LARGE SCALE GENOMIC DNA]</scope>
</reference>
<gene>
    <name evidence="1" type="ORF">pEpSNUABM01_006</name>
</gene>
<sequence length="370" mass="42849">MKSKIDIDNMLYTGVDWAKTGKDQELLHRITLDMMRAEMLQSRFNTEHHSSNSAEKWAEMIPVHKRGVDLSLPGIISSLSHANERYFTLEDGYGPDSNPFESMNRFTGYFGGLQIEQEGGRSAWDKKKHRVTGMVSLPSGTPWPVFYGLSRFVDRHHRPHDSVRHPPRGGFLLHLLEKHGWFDKKHTDVFFQANIEASPSISWQNLGGRKYSDYGRYEEPDWNLTSCSMHIGPWRFEQDTRLRSGSFQGVMRSIGWSDQIVISKERGKQMESIILYLDTSGRGEALWEPYREEELRSHIDGDTWTENDLRLLEMLDLRDEVFLDKPEQFPILSGIGRVTEDFVRSATEIRRFKIFDTFGKGTIKRGDLLS</sequence>
<evidence type="ECO:0000313" key="2">
    <source>
        <dbReference type="Proteomes" id="UP000326545"/>
    </source>
</evidence>